<evidence type="ECO:0000313" key="1">
    <source>
        <dbReference type="EMBL" id="KAH8016236.1"/>
    </source>
</evidence>
<proteinExistence type="predicted"/>
<protein>
    <submittedName>
        <fullName evidence="1">Uncharacterized protein</fullName>
    </submittedName>
</protein>
<sequence length="291" mass="32214">MRRLLGEALVFSRRETAQRLAQTQGSGEWCDASLHTGTEAARSPAQQAGALSRDRTVFSAQLSTRGRAGSSPASTSRTSRAGAKAGRAAEHLQKWAWLLQRQLLRCVQLQSRCRQATAPFPDPQQRPSALLAPRLCLTGLVPRCHSLSVPGEDPARRPPRRPLLDWAPRVAPSARAKGPWRRRPGASLLRLSLPRIAEGAHWGSGARSRRSARGAVHFAKPSEPSRRCWRLFTREAATCEPKGREPGGGSVRAARRRHLPDAFLCRRFQMLKGQRHWSNFRVCTALKLLAT</sequence>
<accession>A0ACB8GAC5</accession>
<organism evidence="1 2">
    <name type="scientific">Sphaerodactylus townsendi</name>
    <dbReference type="NCBI Taxonomy" id="933632"/>
    <lineage>
        <taxon>Eukaryota</taxon>
        <taxon>Metazoa</taxon>
        <taxon>Chordata</taxon>
        <taxon>Craniata</taxon>
        <taxon>Vertebrata</taxon>
        <taxon>Euteleostomi</taxon>
        <taxon>Lepidosauria</taxon>
        <taxon>Squamata</taxon>
        <taxon>Bifurcata</taxon>
        <taxon>Gekkota</taxon>
        <taxon>Sphaerodactylidae</taxon>
        <taxon>Sphaerodactylus</taxon>
    </lineage>
</organism>
<keyword evidence="2" id="KW-1185">Reference proteome</keyword>
<reference evidence="1" key="1">
    <citation type="submission" date="2021-08" db="EMBL/GenBank/DDBJ databases">
        <title>The first chromosome-level gecko genome reveals the dynamic sex chromosomes of Neotropical dwarf geckos (Sphaerodactylidae: Sphaerodactylus).</title>
        <authorList>
            <person name="Pinto B.J."/>
            <person name="Keating S.E."/>
            <person name="Gamble T."/>
        </authorList>
    </citation>
    <scope>NUCLEOTIDE SEQUENCE</scope>
    <source>
        <strain evidence="1">TG3544</strain>
    </source>
</reference>
<comment type="caution">
    <text evidence="1">The sequence shown here is derived from an EMBL/GenBank/DDBJ whole genome shotgun (WGS) entry which is preliminary data.</text>
</comment>
<name>A0ACB8GAC5_9SAUR</name>
<dbReference type="Proteomes" id="UP000827872">
    <property type="component" value="Linkage Group LG01"/>
</dbReference>
<dbReference type="EMBL" id="CM037614">
    <property type="protein sequence ID" value="KAH8016236.1"/>
    <property type="molecule type" value="Genomic_DNA"/>
</dbReference>
<evidence type="ECO:0000313" key="2">
    <source>
        <dbReference type="Proteomes" id="UP000827872"/>
    </source>
</evidence>
<gene>
    <name evidence="1" type="ORF">K3G42_014811</name>
</gene>